<comment type="catalytic activity">
    <reaction evidence="11 12">
        <text>adenosine(4) in tRNA(His) + S-adenosyl-L-methionine = 2'-O-methyladenosine(4) in tRNA(His) + S-adenosyl-L-homocysteine + H(+)</text>
        <dbReference type="Rhea" id="RHEA:43196"/>
        <dbReference type="Rhea" id="RHEA-COMP:10401"/>
        <dbReference type="Rhea" id="RHEA-COMP:10402"/>
        <dbReference type="ChEBI" id="CHEBI:15378"/>
        <dbReference type="ChEBI" id="CHEBI:57856"/>
        <dbReference type="ChEBI" id="CHEBI:59789"/>
        <dbReference type="ChEBI" id="CHEBI:74411"/>
        <dbReference type="ChEBI" id="CHEBI:74477"/>
        <dbReference type="EC" id="2.1.1.225"/>
    </reaction>
</comment>
<dbReference type="PANTHER" id="PTHR12998">
    <property type="entry name" value="TRNA:M(4)X MODIFICATION ENZYME TRM13 HOMOLOG"/>
    <property type="match status" value="1"/>
</dbReference>
<comment type="function">
    <text evidence="12">tRNA methylase which 2'-O-methylates cytidine(4) in tRNA(Pro) and tRNA(Gly)(GCC), and adenosine(4) in tRNA(His).</text>
</comment>
<keyword evidence="6 12" id="KW-0479">Metal-binding</keyword>
<dbReference type="Bgee" id="ENSNBRG00000006783">
    <property type="expression patterns" value="Expressed in testis and 1 other cell type or tissue"/>
</dbReference>
<evidence type="ECO:0000313" key="16">
    <source>
        <dbReference type="Proteomes" id="UP000261580"/>
    </source>
</evidence>
<dbReference type="PROSITE" id="PS51800">
    <property type="entry name" value="ZF_CHHC_U11_48K"/>
    <property type="match status" value="1"/>
</dbReference>
<dbReference type="AlphaFoldDB" id="A0A3Q4GHP3"/>
<reference evidence="15" key="1">
    <citation type="submission" date="2025-08" db="UniProtKB">
        <authorList>
            <consortium name="Ensembl"/>
        </authorList>
    </citation>
    <scope>IDENTIFICATION</scope>
</reference>
<dbReference type="InterPro" id="IPR039044">
    <property type="entry name" value="Trm13"/>
</dbReference>
<dbReference type="STRING" id="32507.ENSNBRP00000008730"/>
<dbReference type="GO" id="GO:0030488">
    <property type="term" value="P:tRNA methylation"/>
    <property type="evidence" value="ECO:0007669"/>
    <property type="project" value="InterPro"/>
</dbReference>
<comment type="similarity">
    <text evidence="1 12">Belongs to the methyltransferase TRM13 family.</text>
</comment>
<evidence type="ECO:0000256" key="10">
    <source>
        <dbReference type="ARBA" id="ARBA00048635"/>
    </source>
</evidence>
<evidence type="ECO:0000259" key="14">
    <source>
        <dbReference type="PROSITE" id="PS51800"/>
    </source>
</evidence>
<dbReference type="Pfam" id="PF05206">
    <property type="entry name" value="TRM13"/>
    <property type="match status" value="1"/>
</dbReference>
<proteinExistence type="inferred from homology"/>
<evidence type="ECO:0000256" key="4">
    <source>
        <dbReference type="ARBA" id="ARBA00022691"/>
    </source>
</evidence>
<dbReference type="Ensembl" id="ENSNBRT00000008985.1">
    <property type="protein sequence ID" value="ENSNBRP00000008730.1"/>
    <property type="gene ID" value="ENSNBRG00000006783.1"/>
</dbReference>
<evidence type="ECO:0000256" key="6">
    <source>
        <dbReference type="ARBA" id="ARBA00022723"/>
    </source>
</evidence>
<keyword evidence="8 12" id="KW-0862">Zinc</keyword>
<evidence type="ECO:0000256" key="2">
    <source>
        <dbReference type="ARBA" id="ARBA00022603"/>
    </source>
</evidence>
<dbReference type="GeneTree" id="ENSGT00390000003182"/>
<evidence type="ECO:0000256" key="7">
    <source>
        <dbReference type="ARBA" id="ARBA00022771"/>
    </source>
</evidence>
<comment type="catalytic activity">
    <reaction evidence="10 12">
        <text>cytidine(4) in tRNA(Gly)(GCC) + S-adenosyl-L-methionine = 2'-O-methylcytidine(4) in tRNA(Gly)(GCC) + S-adenosyl-L-homocysteine + H(+)</text>
        <dbReference type="Rhea" id="RHEA:43192"/>
        <dbReference type="Rhea" id="RHEA-COMP:10399"/>
        <dbReference type="Rhea" id="RHEA-COMP:10400"/>
        <dbReference type="ChEBI" id="CHEBI:15378"/>
        <dbReference type="ChEBI" id="CHEBI:57856"/>
        <dbReference type="ChEBI" id="CHEBI:59789"/>
        <dbReference type="ChEBI" id="CHEBI:74495"/>
        <dbReference type="ChEBI" id="CHEBI:82748"/>
        <dbReference type="EC" id="2.1.1.225"/>
    </reaction>
</comment>
<evidence type="ECO:0000256" key="5">
    <source>
        <dbReference type="ARBA" id="ARBA00022694"/>
    </source>
</evidence>
<dbReference type="PANTHER" id="PTHR12998:SF0">
    <property type="entry name" value="TRNA:M(4)X MODIFICATION ENZYME TRM13 HOMOLOG"/>
    <property type="match status" value="1"/>
</dbReference>
<evidence type="ECO:0000256" key="12">
    <source>
        <dbReference type="RuleBase" id="RU367103"/>
    </source>
</evidence>
<feature type="region of interest" description="Disordered" evidence="13">
    <location>
        <begin position="271"/>
        <end position="299"/>
    </location>
</feature>
<protein>
    <recommendedName>
        <fullName evidence="12">tRNA:m(4)X modification enzyme TRM13</fullName>
        <ecNumber evidence="12">2.1.1.225</ecNumber>
    </recommendedName>
</protein>
<dbReference type="InterPro" id="IPR007871">
    <property type="entry name" value="Methyltransferase_TRM13"/>
</dbReference>
<comment type="catalytic activity">
    <reaction evidence="9 12">
        <text>cytidine(4) in tRNA(Pro) + S-adenosyl-L-methionine = 2'-O-methylcytidine(4) in tRNA(Pro) + S-adenosyl-L-homocysteine + H(+)</text>
        <dbReference type="Rhea" id="RHEA:32767"/>
        <dbReference type="Rhea" id="RHEA-COMP:10397"/>
        <dbReference type="Rhea" id="RHEA-COMP:10398"/>
        <dbReference type="ChEBI" id="CHEBI:15378"/>
        <dbReference type="ChEBI" id="CHEBI:57856"/>
        <dbReference type="ChEBI" id="CHEBI:59789"/>
        <dbReference type="ChEBI" id="CHEBI:74495"/>
        <dbReference type="ChEBI" id="CHEBI:82748"/>
        <dbReference type="EC" id="2.1.1.225"/>
    </reaction>
</comment>
<evidence type="ECO:0000256" key="13">
    <source>
        <dbReference type="SAM" id="MobiDB-lite"/>
    </source>
</evidence>
<dbReference type="Pfam" id="PF05253">
    <property type="entry name" value="zf-U11-48K"/>
    <property type="match status" value="1"/>
</dbReference>
<dbReference type="InterPro" id="IPR021721">
    <property type="entry name" value="Znf_CCCH-type_TRM13"/>
</dbReference>
<dbReference type="InterPro" id="IPR022776">
    <property type="entry name" value="TRM13/UPF0224_CHHC_Znf_dom"/>
</dbReference>
<name>A0A3Q4GHP3_NEOBR</name>
<dbReference type="Proteomes" id="UP000261580">
    <property type="component" value="Unassembled WGS sequence"/>
</dbReference>
<evidence type="ECO:0000256" key="8">
    <source>
        <dbReference type="ARBA" id="ARBA00022833"/>
    </source>
</evidence>
<keyword evidence="2 12" id="KW-0489">Methyltransferase</keyword>
<keyword evidence="7 12" id="KW-0863">Zinc-finger</keyword>
<evidence type="ECO:0000313" key="15">
    <source>
        <dbReference type="Ensembl" id="ENSNBRP00000008730.1"/>
    </source>
</evidence>
<sequence>MFLPVNHVVFLLRWYFPHSIGPLKAAAFVSYNMAAPEPSRCCFFVQKKKRFCKMVAGKGRKYCGEHDGSGSRRIVCPLDPKHTVSEDKLQKHLKKCNSREKAKPVSLSELSRTELETLVDKLKTAFKGLQCDLEDSVQSHPALHHELHNPKNGDSAHKHLKQQSSILGHMEELGLLGRGRCFVEFGAGRGKLSHWIHEALKTCEHLKTCEDLQLLLVERCSTRFKVQNIWTLWCKVPLLCEKKLPLVGVGKHLCGAATDLALRCLLETAGQSEEEEPPHKRLRPSEPSEPRSGGGLRSAPTGCGPGPVLGLTVALCCHHRCDWRHYVGQQFFLQRGLGAREFSAFCRMSSWATCGLRPTNQRGDGEEHEPAEETDAVNGFLSASEREQLGRLCKQLIDHGRCHFLQMKGFSSKLTRYISSDVTLENVLLTAVPLTPHSS</sequence>
<dbReference type="Pfam" id="PF11722">
    <property type="entry name" value="zf-TRM13_CCCH"/>
    <property type="match status" value="1"/>
</dbReference>
<evidence type="ECO:0000256" key="11">
    <source>
        <dbReference type="ARBA" id="ARBA00049393"/>
    </source>
</evidence>
<keyword evidence="4 12" id="KW-0949">S-adenosyl-L-methionine</keyword>
<evidence type="ECO:0000256" key="3">
    <source>
        <dbReference type="ARBA" id="ARBA00022679"/>
    </source>
</evidence>
<keyword evidence="16" id="KW-1185">Reference proteome</keyword>
<dbReference type="GO" id="GO:0106050">
    <property type="term" value="F:tRNA 2'-O-methyltransferase activity"/>
    <property type="evidence" value="ECO:0007669"/>
    <property type="project" value="UniProtKB-UniRule"/>
</dbReference>
<keyword evidence="3 12" id="KW-0808">Transferase</keyword>
<dbReference type="GO" id="GO:0008270">
    <property type="term" value="F:zinc ion binding"/>
    <property type="evidence" value="ECO:0007669"/>
    <property type="project" value="UniProtKB-KW"/>
</dbReference>
<accession>A0A3Q4GHP3</accession>
<feature type="domain" description="CHHC U11-48K-type" evidence="14">
    <location>
        <begin position="73"/>
        <end position="100"/>
    </location>
</feature>
<feature type="compositionally biased region" description="Basic and acidic residues" evidence="13">
    <location>
        <begin position="277"/>
        <end position="289"/>
    </location>
</feature>
<evidence type="ECO:0000256" key="1">
    <source>
        <dbReference type="ARBA" id="ARBA00005265"/>
    </source>
</evidence>
<organism evidence="15 16">
    <name type="scientific">Neolamprologus brichardi</name>
    <name type="common">Fairy cichlid</name>
    <name type="synonym">Lamprologus brichardi</name>
    <dbReference type="NCBI Taxonomy" id="32507"/>
    <lineage>
        <taxon>Eukaryota</taxon>
        <taxon>Metazoa</taxon>
        <taxon>Chordata</taxon>
        <taxon>Craniata</taxon>
        <taxon>Vertebrata</taxon>
        <taxon>Euteleostomi</taxon>
        <taxon>Actinopterygii</taxon>
        <taxon>Neopterygii</taxon>
        <taxon>Teleostei</taxon>
        <taxon>Neoteleostei</taxon>
        <taxon>Acanthomorphata</taxon>
        <taxon>Ovalentaria</taxon>
        <taxon>Cichlomorphae</taxon>
        <taxon>Cichliformes</taxon>
        <taxon>Cichlidae</taxon>
        <taxon>African cichlids</taxon>
        <taxon>Pseudocrenilabrinae</taxon>
        <taxon>Lamprologini</taxon>
        <taxon>Neolamprologus</taxon>
    </lineage>
</organism>
<evidence type="ECO:0000256" key="9">
    <source>
        <dbReference type="ARBA" id="ARBA00048165"/>
    </source>
</evidence>
<keyword evidence="5 12" id="KW-0819">tRNA processing</keyword>
<reference evidence="15" key="2">
    <citation type="submission" date="2025-09" db="UniProtKB">
        <authorList>
            <consortium name="Ensembl"/>
        </authorList>
    </citation>
    <scope>IDENTIFICATION</scope>
</reference>
<dbReference type="EC" id="2.1.1.225" evidence="12"/>